<dbReference type="EMBL" id="MHLB01000039">
    <property type="protein sequence ID" value="OGZ01417.1"/>
    <property type="molecule type" value="Genomic_DNA"/>
</dbReference>
<sequence>MAYAVGLITTDGSLSADGRHFDFTSNDRDLIETFKKCLNIRNKISTKRSGYTHKLSSLHIQFGNVTLYRWLVELGLMPNKSKRLGKLKIPDKFFFDFLRGHLDGDGSIKRYFDPVYPRSVRLYTVFLSASPAHIKWIKDKVQKLAGLSGFIRTVPRAHTVTFSKGNSIALFRHLYHKPNLPCLKRKFLIAKEFITSPR</sequence>
<organism evidence="1 2">
    <name type="scientific">Candidatus Liptonbacteria bacterium RIFCSPLOWO2_01_FULL_53_13</name>
    <dbReference type="NCBI Taxonomy" id="1798651"/>
    <lineage>
        <taxon>Bacteria</taxon>
        <taxon>Candidatus Liptoniibacteriota</taxon>
    </lineage>
</organism>
<evidence type="ECO:0008006" key="3">
    <source>
        <dbReference type="Google" id="ProtNLM"/>
    </source>
</evidence>
<dbReference type="InterPro" id="IPR027434">
    <property type="entry name" value="Homing_endonucl"/>
</dbReference>
<evidence type="ECO:0000313" key="2">
    <source>
        <dbReference type="Proteomes" id="UP000178348"/>
    </source>
</evidence>
<dbReference type="SUPFAM" id="SSF55608">
    <property type="entry name" value="Homing endonucleases"/>
    <property type="match status" value="2"/>
</dbReference>
<gene>
    <name evidence="1" type="ORF">A2946_00930</name>
</gene>
<dbReference type="AlphaFoldDB" id="A0A1G2CJJ3"/>
<protein>
    <recommendedName>
        <fullName evidence="3">DOD-type homing endonuclease domain-containing protein</fullName>
    </recommendedName>
</protein>
<accession>A0A1G2CJJ3</accession>
<proteinExistence type="predicted"/>
<name>A0A1G2CJJ3_9BACT</name>
<dbReference type="Gene3D" id="3.10.28.10">
    <property type="entry name" value="Homing endonucleases"/>
    <property type="match status" value="1"/>
</dbReference>
<comment type="caution">
    <text evidence="1">The sequence shown here is derived from an EMBL/GenBank/DDBJ whole genome shotgun (WGS) entry which is preliminary data.</text>
</comment>
<evidence type="ECO:0000313" key="1">
    <source>
        <dbReference type="EMBL" id="OGZ01417.1"/>
    </source>
</evidence>
<dbReference type="Proteomes" id="UP000178348">
    <property type="component" value="Unassembled WGS sequence"/>
</dbReference>
<reference evidence="1 2" key="1">
    <citation type="journal article" date="2016" name="Nat. Commun.">
        <title>Thousands of microbial genomes shed light on interconnected biogeochemical processes in an aquifer system.</title>
        <authorList>
            <person name="Anantharaman K."/>
            <person name="Brown C.T."/>
            <person name="Hug L.A."/>
            <person name="Sharon I."/>
            <person name="Castelle C.J."/>
            <person name="Probst A.J."/>
            <person name="Thomas B.C."/>
            <person name="Singh A."/>
            <person name="Wilkins M.J."/>
            <person name="Karaoz U."/>
            <person name="Brodie E.L."/>
            <person name="Williams K.H."/>
            <person name="Hubbard S.S."/>
            <person name="Banfield J.F."/>
        </authorList>
    </citation>
    <scope>NUCLEOTIDE SEQUENCE [LARGE SCALE GENOMIC DNA]</scope>
</reference>